<evidence type="ECO:0000259" key="7">
    <source>
        <dbReference type="Pfam" id="PF00705"/>
    </source>
</evidence>
<feature type="domain" description="Proliferating cell nuclear antigen PCNA N-terminal" evidence="7">
    <location>
        <begin position="9"/>
        <end position="114"/>
    </location>
</feature>
<dbReference type="PANTHER" id="PTHR11352:SF0">
    <property type="entry name" value="PROLIFERATING CELL NUCLEAR ANTIGEN"/>
    <property type="match status" value="1"/>
</dbReference>
<proteinExistence type="inferred from homology"/>
<comment type="similarity">
    <text evidence="1 4 5">Belongs to the PCNA family.</text>
</comment>
<evidence type="ECO:0000256" key="6">
    <source>
        <dbReference type="RuleBase" id="RU003673"/>
    </source>
</evidence>
<dbReference type="PANTHER" id="PTHR11352">
    <property type="entry name" value="PROLIFERATING CELL NUCLEAR ANTIGEN"/>
    <property type="match status" value="1"/>
</dbReference>
<dbReference type="InterPro" id="IPR022649">
    <property type="entry name" value="Pr_cel_nuc_antig_C"/>
</dbReference>
<gene>
    <name evidence="4" type="primary">pcn</name>
    <name evidence="9" type="ORF">EYG76_03055</name>
</gene>
<dbReference type="EMBL" id="DQSV01000057">
    <property type="protein sequence ID" value="HIP17267.1"/>
    <property type="molecule type" value="Genomic_DNA"/>
</dbReference>
<dbReference type="GO" id="GO:0006275">
    <property type="term" value="P:regulation of DNA replication"/>
    <property type="evidence" value="ECO:0007669"/>
    <property type="project" value="UniProtKB-UniRule"/>
</dbReference>
<comment type="function">
    <text evidence="6">Sliding clamp subunit. Responsible for tethering the catalytic subunit of DNA polymerase to DNA during high-speed replication.</text>
</comment>
<evidence type="ECO:0000313" key="9">
    <source>
        <dbReference type="EMBL" id="HIP17267.1"/>
    </source>
</evidence>
<dbReference type="GO" id="GO:0003677">
    <property type="term" value="F:DNA binding"/>
    <property type="evidence" value="ECO:0007669"/>
    <property type="project" value="UniProtKB-UniRule"/>
</dbReference>
<keyword evidence="2 4" id="KW-0235">DNA replication</keyword>
<evidence type="ECO:0000256" key="5">
    <source>
        <dbReference type="RuleBase" id="RU003671"/>
    </source>
</evidence>
<evidence type="ECO:0000256" key="3">
    <source>
        <dbReference type="ARBA" id="ARBA00023125"/>
    </source>
</evidence>
<dbReference type="PRINTS" id="PR00339">
    <property type="entry name" value="PCNACYCLIN"/>
</dbReference>
<name>A0A832YNF5_9EURY</name>
<dbReference type="Pfam" id="PF02747">
    <property type="entry name" value="PCNA_C"/>
    <property type="match status" value="1"/>
</dbReference>
<protein>
    <recommendedName>
        <fullName evidence="4">DNA polymerase sliding clamp</fullName>
    </recommendedName>
    <alternativeName>
        <fullName evidence="4">Proliferating cell nuclear antigen homolog</fullName>
        <shortName evidence="4">PCNA</shortName>
    </alternativeName>
</protein>
<reference evidence="9" key="1">
    <citation type="journal article" date="2020" name="ISME J.">
        <title>Gammaproteobacteria mediating utilization of methyl-, sulfur- and petroleum organic compounds in deep ocean hydrothermal plumes.</title>
        <authorList>
            <person name="Zhou Z."/>
            <person name="Liu Y."/>
            <person name="Pan J."/>
            <person name="Cron B.R."/>
            <person name="Toner B.M."/>
            <person name="Anantharaman K."/>
            <person name="Breier J.A."/>
            <person name="Dick G.J."/>
            <person name="Li M."/>
        </authorList>
    </citation>
    <scope>NUCLEOTIDE SEQUENCE</scope>
    <source>
        <strain evidence="9">SZUA-1385</strain>
    </source>
</reference>
<evidence type="ECO:0000259" key="8">
    <source>
        <dbReference type="Pfam" id="PF02747"/>
    </source>
</evidence>
<comment type="function">
    <text evidence="4">Sliding clamp subunit that acts as a moving platform for DNA processing. Responsible for tethering the catalytic subunit of DNA polymerase and other proteins to DNA during high-speed replication.</text>
</comment>
<dbReference type="Proteomes" id="UP000605144">
    <property type="component" value="Unassembled WGS sequence"/>
</dbReference>
<feature type="domain" description="Proliferating cell nuclear antigen PCNA C-terminal" evidence="8">
    <location>
        <begin position="122"/>
        <end position="244"/>
    </location>
</feature>
<evidence type="ECO:0000256" key="2">
    <source>
        <dbReference type="ARBA" id="ARBA00022705"/>
    </source>
</evidence>
<organism evidence="9 10">
    <name type="scientific">Methanothermococcus okinawensis</name>
    <dbReference type="NCBI Taxonomy" id="155863"/>
    <lineage>
        <taxon>Archaea</taxon>
        <taxon>Methanobacteriati</taxon>
        <taxon>Methanobacteriota</taxon>
        <taxon>Methanomada group</taxon>
        <taxon>Methanococci</taxon>
        <taxon>Methanococcales</taxon>
        <taxon>Methanococcaceae</taxon>
        <taxon>Methanothermococcus</taxon>
    </lineage>
</organism>
<dbReference type="Gene3D" id="3.70.10.10">
    <property type="match status" value="1"/>
</dbReference>
<dbReference type="GO" id="GO:0030337">
    <property type="term" value="F:DNA polymerase processivity factor activity"/>
    <property type="evidence" value="ECO:0007669"/>
    <property type="project" value="UniProtKB-UniRule"/>
</dbReference>
<dbReference type="AlphaFoldDB" id="A0A832YNF5"/>
<dbReference type="SUPFAM" id="SSF55979">
    <property type="entry name" value="DNA clamp"/>
    <property type="match status" value="1"/>
</dbReference>
<comment type="subunit">
    <text evidence="4">Homotrimer. The subunits circularize to form a toroid; DNA passes through its center. Replication factor C (RFC) is required to load the toroid on the DNA.</text>
</comment>
<dbReference type="InterPro" id="IPR022648">
    <property type="entry name" value="Pr_cel_nuc_antig_N"/>
</dbReference>
<dbReference type="Pfam" id="PF00705">
    <property type="entry name" value="PCNA_N"/>
    <property type="match status" value="1"/>
</dbReference>
<dbReference type="HAMAP" id="MF_00317">
    <property type="entry name" value="DNApol_clamp_arch"/>
    <property type="match status" value="1"/>
</dbReference>
<dbReference type="CDD" id="cd00577">
    <property type="entry name" value="PCNA"/>
    <property type="match status" value="1"/>
</dbReference>
<evidence type="ECO:0000313" key="10">
    <source>
        <dbReference type="Proteomes" id="UP000605144"/>
    </source>
</evidence>
<dbReference type="NCBIfam" id="TIGR00590">
    <property type="entry name" value="pcna"/>
    <property type="match status" value="1"/>
</dbReference>
<dbReference type="InterPro" id="IPR000730">
    <property type="entry name" value="Pr_cel_nuc_antig"/>
</dbReference>
<keyword evidence="3 4" id="KW-0238">DNA-binding</keyword>
<sequence>MFKATINPNYFKKIIEAMSNIIDEVSFEIDEEGMKTIAMDPSHVALVSVNIPKEAFEEYVADIHEIGVDLEAIKKIMGRAKSNEKLTLELDEENNKLNLILKNDAIRKFSLSLYDVSSTNVKVPSIEYPNEIIIKAGAFVDALKDAELVSDHVSLKMRQDGKFIIYSNGDINRSEIIYDENSDSILDLKITQDTKSTFSLPYLKDITKATSSNEILHIYLGTDMPVKIEYNIGEGKIIFLLAPRIES</sequence>
<comment type="caution">
    <text evidence="9">The sequence shown here is derived from an EMBL/GenBank/DDBJ whole genome shotgun (WGS) entry which is preliminary data.</text>
</comment>
<dbReference type="NCBIfam" id="NF002222">
    <property type="entry name" value="PRK01115.1-5"/>
    <property type="match status" value="1"/>
</dbReference>
<dbReference type="GO" id="GO:0006272">
    <property type="term" value="P:leading strand elongation"/>
    <property type="evidence" value="ECO:0007669"/>
    <property type="project" value="TreeGrafter"/>
</dbReference>
<evidence type="ECO:0000256" key="1">
    <source>
        <dbReference type="ARBA" id="ARBA00010462"/>
    </source>
</evidence>
<dbReference type="NCBIfam" id="NF002219">
    <property type="entry name" value="PRK01115.1-2"/>
    <property type="match status" value="1"/>
</dbReference>
<evidence type="ECO:0000256" key="4">
    <source>
        <dbReference type="HAMAP-Rule" id="MF_00317"/>
    </source>
</evidence>
<dbReference type="InterPro" id="IPR046938">
    <property type="entry name" value="DNA_clamp_sf"/>
</dbReference>
<accession>A0A832YNF5</accession>